<gene>
    <name evidence="4" type="ORF">PanWU01x14_071270</name>
</gene>
<dbReference type="PANTHER" id="PTHR47874">
    <property type="entry name" value="EXPRESSED PROTEIN"/>
    <property type="match status" value="1"/>
</dbReference>
<comment type="caution">
    <text evidence="4">The sequence shown here is derived from an EMBL/GenBank/DDBJ whole genome shotgun (WGS) entry which is preliminary data.</text>
</comment>
<evidence type="ECO:0000313" key="5">
    <source>
        <dbReference type="Proteomes" id="UP000237105"/>
    </source>
</evidence>
<dbReference type="InterPro" id="IPR044179">
    <property type="entry name" value="PPR5-like"/>
</dbReference>
<dbReference type="InterPro" id="IPR011990">
    <property type="entry name" value="TPR-like_helical_dom_sf"/>
</dbReference>
<dbReference type="Pfam" id="PF01535">
    <property type="entry name" value="PPR"/>
    <property type="match status" value="2"/>
</dbReference>
<reference evidence="5" key="1">
    <citation type="submission" date="2016-06" db="EMBL/GenBank/DDBJ databases">
        <title>Parallel loss of symbiosis genes in relatives of nitrogen-fixing non-legume Parasponia.</title>
        <authorList>
            <person name="Van Velzen R."/>
            <person name="Holmer R."/>
            <person name="Bu F."/>
            <person name="Rutten L."/>
            <person name="Van Zeijl A."/>
            <person name="Liu W."/>
            <person name="Santuari L."/>
            <person name="Cao Q."/>
            <person name="Sharma T."/>
            <person name="Shen D."/>
            <person name="Roswanjaya Y."/>
            <person name="Wardhani T."/>
            <person name="Kalhor M.S."/>
            <person name="Jansen J."/>
            <person name="Van den Hoogen J."/>
            <person name="Gungor B."/>
            <person name="Hartog M."/>
            <person name="Hontelez J."/>
            <person name="Verver J."/>
            <person name="Yang W.-C."/>
            <person name="Schijlen E."/>
            <person name="Repin R."/>
            <person name="Schilthuizen M."/>
            <person name="Schranz E."/>
            <person name="Heidstra R."/>
            <person name="Miyata K."/>
            <person name="Fedorova E."/>
            <person name="Kohlen W."/>
            <person name="Bisseling T."/>
            <person name="Smit S."/>
            <person name="Geurts R."/>
        </authorList>
    </citation>
    <scope>NUCLEOTIDE SEQUENCE [LARGE SCALE GENOMIC DNA]</scope>
    <source>
        <strain evidence="5">cv. WU1-14</strain>
    </source>
</reference>
<keyword evidence="2" id="KW-0677">Repeat</keyword>
<dbReference type="AlphaFoldDB" id="A0A2P5DEG4"/>
<dbReference type="OrthoDB" id="185373at2759"/>
<organism evidence="4 5">
    <name type="scientific">Parasponia andersonii</name>
    <name type="common">Sponia andersonii</name>
    <dbReference type="NCBI Taxonomy" id="3476"/>
    <lineage>
        <taxon>Eukaryota</taxon>
        <taxon>Viridiplantae</taxon>
        <taxon>Streptophyta</taxon>
        <taxon>Embryophyta</taxon>
        <taxon>Tracheophyta</taxon>
        <taxon>Spermatophyta</taxon>
        <taxon>Magnoliopsida</taxon>
        <taxon>eudicotyledons</taxon>
        <taxon>Gunneridae</taxon>
        <taxon>Pentapetalae</taxon>
        <taxon>rosids</taxon>
        <taxon>fabids</taxon>
        <taxon>Rosales</taxon>
        <taxon>Cannabaceae</taxon>
        <taxon>Parasponia</taxon>
    </lineage>
</organism>
<dbReference type="PANTHER" id="PTHR47874:SF5">
    <property type="entry name" value="PENTATRICOPEPTIDE REPEAT-CONTAINING PROTEIN PPR5 HOMOLOG, CHLOROPLASTIC"/>
    <property type="match status" value="1"/>
</dbReference>
<proteinExistence type="inferred from homology"/>
<sequence>MKSHMLLLFAYSRMGNVAKYEDIVNQIEESRLEPDTFVINSMLNLYGRLRQLEKMEKVLATMEGQYKVDISTYNILINVYGRAGILDKMEELF</sequence>
<evidence type="ECO:0000256" key="2">
    <source>
        <dbReference type="ARBA" id="ARBA00022737"/>
    </source>
</evidence>
<dbReference type="Gene3D" id="1.25.40.10">
    <property type="entry name" value="Tetratricopeptide repeat domain"/>
    <property type="match status" value="1"/>
</dbReference>
<evidence type="ECO:0000313" key="4">
    <source>
        <dbReference type="EMBL" id="PON71672.1"/>
    </source>
</evidence>
<keyword evidence="5" id="KW-1185">Reference proteome</keyword>
<dbReference type="GO" id="GO:0003729">
    <property type="term" value="F:mRNA binding"/>
    <property type="evidence" value="ECO:0007669"/>
    <property type="project" value="InterPro"/>
</dbReference>
<accession>A0A2P5DEG4</accession>
<comment type="similarity">
    <text evidence="1">Belongs to the PPR family. P subfamily.</text>
</comment>
<feature type="repeat" description="PPR" evidence="3">
    <location>
        <begin position="69"/>
        <end position="93"/>
    </location>
</feature>
<dbReference type="InterPro" id="IPR002885">
    <property type="entry name" value="PPR_rpt"/>
</dbReference>
<evidence type="ECO:0000256" key="1">
    <source>
        <dbReference type="ARBA" id="ARBA00007626"/>
    </source>
</evidence>
<dbReference type="NCBIfam" id="TIGR00756">
    <property type="entry name" value="PPR"/>
    <property type="match status" value="2"/>
</dbReference>
<evidence type="ECO:0000256" key="3">
    <source>
        <dbReference type="PROSITE-ProRule" id="PRU00708"/>
    </source>
</evidence>
<dbReference type="Proteomes" id="UP000237105">
    <property type="component" value="Unassembled WGS sequence"/>
</dbReference>
<dbReference type="EMBL" id="JXTB01000043">
    <property type="protein sequence ID" value="PON71672.1"/>
    <property type="molecule type" value="Genomic_DNA"/>
</dbReference>
<name>A0A2P5DEG4_PARAD</name>
<dbReference type="PROSITE" id="PS51375">
    <property type="entry name" value="PPR"/>
    <property type="match status" value="1"/>
</dbReference>
<protein>
    <submittedName>
        <fullName evidence="4">Pentatricopeptide repeat</fullName>
    </submittedName>
</protein>